<dbReference type="EMBL" id="CP146598">
    <property type="protein sequence ID" value="WWY03124.1"/>
    <property type="molecule type" value="Genomic_DNA"/>
</dbReference>
<gene>
    <name evidence="1" type="ORF">ORY91_000056</name>
    <name evidence="2" type="ORF">V9W64_10660</name>
</gene>
<name>A0A9X4E828_9NEIS</name>
<evidence type="ECO:0000313" key="2">
    <source>
        <dbReference type="EMBL" id="WWY03124.1"/>
    </source>
</evidence>
<evidence type="ECO:0000313" key="3">
    <source>
        <dbReference type="Proteomes" id="UP001149607"/>
    </source>
</evidence>
<protein>
    <submittedName>
        <fullName evidence="1">Uncharacterized protein</fullName>
    </submittedName>
</protein>
<reference evidence="2" key="2">
    <citation type="submission" date="2024-02" db="EMBL/GenBank/DDBJ databases">
        <title>Neisseria leonii sp. nov.</title>
        <authorList>
            <person name="Boutroux M."/>
            <person name="Favre-Rochex S."/>
            <person name="Gorgette O."/>
            <person name="Touak G."/>
            <person name="Muhle E."/>
            <person name="Chesneau O."/>
            <person name="Clermont D."/>
            <person name="Rahi P."/>
        </authorList>
    </citation>
    <scope>NUCLEOTIDE SEQUENCE</scope>
    <source>
        <strain evidence="2">51.81</strain>
    </source>
</reference>
<sequence>MKQEQKQKPNWIQLAPRTILVLAETEQDAQKAQDKMNAYLDRNPLVAKKLRDEKTMWAAVNLTARFTGCFAVKVYDEDGRKWLAAVHPKTKLIYSQRIFEKVLPIHEEAQATIKKWMARMAR</sequence>
<organism evidence="1">
    <name type="scientific">Neisseria leonii</name>
    <dbReference type="NCBI Taxonomy" id="2995413"/>
    <lineage>
        <taxon>Bacteria</taxon>
        <taxon>Pseudomonadati</taxon>
        <taxon>Pseudomonadota</taxon>
        <taxon>Betaproteobacteria</taxon>
        <taxon>Neisseriales</taxon>
        <taxon>Neisseriaceae</taxon>
        <taxon>Neisseria</taxon>
    </lineage>
</organism>
<reference evidence="1" key="1">
    <citation type="submission" date="2022-10" db="EMBL/GenBank/DDBJ databases">
        <authorList>
            <person name="Boutroux M."/>
        </authorList>
    </citation>
    <scope>NUCLEOTIDE SEQUENCE</scope>
    <source>
        <strain evidence="1">51.81</strain>
    </source>
</reference>
<proteinExistence type="predicted"/>
<accession>A0A9X4E828</accession>
<dbReference type="RefSeq" id="WP_274585831.1">
    <property type="nucleotide sequence ID" value="NZ_CP146598.1"/>
</dbReference>
<dbReference type="EMBL" id="JAPQFL010000013">
    <property type="protein sequence ID" value="MDD9328787.1"/>
    <property type="molecule type" value="Genomic_DNA"/>
</dbReference>
<dbReference type="AlphaFoldDB" id="A0A9X4E828"/>
<dbReference type="Proteomes" id="UP001149607">
    <property type="component" value="Chromosome"/>
</dbReference>
<keyword evidence="3" id="KW-1185">Reference proteome</keyword>
<evidence type="ECO:0000313" key="1">
    <source>
        <dbReference type="EMBL" id="MDD9328787.1"/>
    </source>
</evidence>